<gene>
    <name evidence="1" type="ORF">J1N35_041382</name>
</gene>
<proteinExistence type="predicted"/>
<reference evidence="1 2" key="1">
    <citation type="journal article" date="2021" name="Plant Biotechnol. J.">
        <title>Multi-omics assisted identification of the key and species-specific regulatory components of drought-tolerant mechanisms in Gossypium stocksii.</title>
        <authorList>
            <person name="Yu D."/>
            <person name="Ke L."/>
            <person name="Zhang D."/>
            <person name="Wu Y."/>
            <person name="Sun Y."/>
            <person name="Mei J."/>
            <person name="Sun J."/>
            <person name="Sun Y."/>
        </authorList>
    </citation>
    <scope>NUCLEOTIDE SEQUENCE [LARGE SCALE GENOMIC DNA]</scope>
    <source>
        <strain evidence="2">cv. E1</strain>
        <tissue evidence="1">Leaf</tissue>
    </source>
</reference>
<name>A0A9D3UFV5_9ROSI</name>
<dbReference type="EMBL" id="JAIQCV010000012">
    <property type="protein sequence ID" value="KAH1039639.1"/>
    <property type="molecule type" value="Genomic_DNA"/>
</dbReference>
<sequence length="152" mass="18094">MENFDYRWFNDERTSWENEWNYIIGWSNRAVANQWSNDKGCEDNEYSYEHLYESYGKNDDMAKHSDEPRDLHKMPSCKTIESSNFERLSNMLDMMEQIWTKLQEISKVLASREEVVHDVPNLDLGDPFFNINYLELDNSSQQEFGTEDPGIN</sequence>
<dbReference type="AlphaFoldDB" id="A0A9D3UFV5"/>
<accession>A0A9D3UFV5</accession>
<evidence type="ECO:0000313" key="2">
    <source>
        <dbReference type="Proteomes" id="UP000828251"/>
    </source>
</evidence>
<comment type="caution">
    <text evidence="1">The sequence shown here is derived from an EMBL/GenBank/DDBJ whole genome shotgun (WGS) entry which is preliminary data.</text>
</comment>
<organism evidence="1 2">
    <name type="scientific">Gossypium stocksii</name>
    <dbReference type="NCBI Taxonomy" id="47602"/>
    <lineage>
        <taxon>Eukaryota</taxon>
        <taxon>Viridiplantae</taxon>
        <taxon>Streptophyta</taxon>
        <taxon>Embryophyta</taxon>
        <taxon>Tracheophyta</taxon>
        <taxon>Spermatophyta</taxon>
        <taxon>Magnoliopsida</taxon>
        <taxon>eudicotyledons</taxon>
        <taxon>Gunneridae</taxon>
        <taxon>Pentapetalae</taxon>
        <taxon>rosids</taxon>
        <taxon>malvids</taxon>
        <taxon>Malvales</taxon>
        <taxon>Malvaceae</taxon>
        <taxon>Malvoideae</taxon>
        <taxon>Gossypium</taxon>
    </lineage>
</organism>
<protein>
    <submittedName>
        <fullName evidence="1">Uncharacterized protein</fullName>
    </submittedName>
</protein>
<evidence type="ECO:0000313" key="1">
    <source>
        <dbReference type="EMBL" id="KAH1039639.1"/>
    </source>
</evidence>
<dbReference type="Proteomes" id="UP000828251">
    <property type="component" value="Unassembled WGS sequence"/>
</dbReference>
<keyword evidence="2" id="KW-1185">Reference proteome</keyword>